<evidence type="ECO:0000313" key="2">
    <source>
        <dbReference type="EMBL" id="OUM86774.1"/>
    </source>
</evidence>
<accession>A0A1Y3PI48</accession>
<evidence type="ECO:0000313" key="3">
    <source>
        <dbReference type="Proteomes" id="UP000196475"/>
    </source>
</evidence>
<dbReference type="Proteomes" id="UP000196475">
    <property type="component" value="Unassembled WGS sequence"/>
</dbReference>
<dbReference type="InterPro" id="IPR011051">
    <property type="entry name" value="RmlC_Cupin_sf"/>
</dbReference>
<dbReference type="InterPro" id="IPR013096">
    <property type="entry name" value="Cupin_2"/>
</dbReference>
<comment type="caution">
    <text evidence="2">The sequence shown here is derived from an EMBL/GenBank/DDBJ whole genome shotgun (WGS) entry which is preliminary data.</text>
</comment>
<dbReference type="Pfam" id="PF07883">
    <property type="entry name" value="Cupin_2"/>
    <property type="match status" value="1"/>
</dbReference>
<sequence length="134" mass="15068">MRRPPFHHFLIFIVRDVGKKEEGLIMNLATLTEAYSLSADGPTKQVLFRSQEMVLILFGFLPGQALPPHKHPDFYLQVFVLQGSGLFRVDEEELPATAPQVLTCEGNVSFGVLNNSQEPLYLLVMLRRSPMPDG</sequence>
<reference evidence="3" key="1">
    <citation type="submission" date="2016-06" db="EMBL/GenBank/DDBJ databases">
        <authorList>
            <person name="Nascimento L."/>
            <person name="Pereira R.V."/>
            <person name="Martins L.F."/>
            <person name="Quaggio R.B."/>
            <person name="Silva A.M."/>
            <person name="Setubal J.C."/>
        </authorList>
    </citation>
    <scope>NUCLEOTIDE SEQUENCE [LARGE SCALE GENOMIC DNA]</scope>
</reference>
<dbReference type="EMBL" id="LZRT01000086">
    <property type="protein sequence ID" value="OUM86774.1"/>
    <property type="molecule type" value="Genomic_DNA"/>
</dbReference>
<evidence type="ECO:0000259" key="1">
    <source>
        <dbReference type="Pfam" id="PF07883"/>
    </source>
</evidence>
<dbReference type="SUPFAM" id="SSF51182">
    <property type="entry name" value="RmlC-like cupins"/>
    <property type="match status" value="1"/>
</dbReference>
<gene>
    <name evidence="2" type="ORF">BAA01_04065</name>
</gene>
<proteinExistence type="predicted"/>
<feature type="domain" description="Cupin type-2" evidence="1">
    <location>
        <begin position="58"/>
        <end position="125"/>
    </location>
</feature>
<protein>
    <recommendedName>
        <fullName evidence="1">Cupin type-2 domain-containing protein</fullName>
    </recommendedName>
</protein>
<dbReference type="AlphaFoldDB" id="A0A1Y3PI48"/>
<dbReference type="InterPro" id="IPR014710">
    <property type="entry name" value="RmlC-like_jellyroll"/>
</dbReference>
<name>A0A1Y3PI48_9BACI</name>
<dbReference type="Gene3D" id="2.60.120.10">
    <property type="entry name" value="Jelly Rolls"/>
    <property type="match status" value="1"/>
</dbReference>
<organism evidence="2 3">
    <name type="scientific">Bacillus thermozeamaize</name>
    <dbReference type="NCBI Taxonomy" id="230954"/>
    <lineage>
        <taxon>Bacteria</taxon>
        <taxon>Bacillati</taxon>
        <taxon>Bacillota</taxon>
        <taxon>Bacilli</taxon>
        <taxon>Bacillales</taxon>
        <taxon>Bacillaceae</taxon>
        <taxon>Bacillus</taxon>
    </lineage>
</organism>